<dbReference type="EMBL" id="FLUQ01000001">
    <property type="protein sequence ID" value="SBV99264.1"/>
    <property type="molecule type" value="Genomic_DNA"/>
</dbReference>
<dbReference type="PANTHER" id="PTHR21294:SF17">
    <property type="entry name" value="PROTEIN FIXA"/>
    <property type="match status" value="1"/>
</dbReference>
<dbReference type="PANTHER" id="PTHR21294">
    <property type="entry name" value="ELECTRON TRANSFER FLAVOPROTEIN BETA-SUBUNIT"/>
    <property type="match status" value="1"/>
</dbReference>
<sequence length="260" mass="27327">MKKIAVCYKWVLSDADIRVNDKTHQLDMEKCKPQISEYDRNGIECGVQIKAASGAEFVGVSCGSACAASSKDALSRGPDAVYTLDDAVMAEADSTTTSKVLAGMIKAIGDVDVVICAEGSSDEYARQTGPRLAALLGWPSVSYVSKVTVNGDSFDLERKMEEGTEMVTVPAPVVLSVLPDVGEAPIPSVKQILGAKKKPANEMNLAGIGLSADAVKPFMKVESVLAPVTERKKIHLNADGKTIDAAAAELVKELSAAGIL</sequence>
<dbReference type="SMART" id="SM00893">
    <property type="entry name" value="ETF"/>
    <property type="match status" value="1"/>
</dbReference>
<dbReference type="GO" id="GO:0009055">
    <property type="term" value="F:electron transfer activity"/>
    <property type="evidence" value="ECO:0007669"/>
    <property type="project" value="InterPro"/>
</dbReference>
<dbReference type="AlphaFoldDB" id="A0A212JIK2"/>
<dbReference type="InterPro" id="IPR012255">
    <property type="entry name" value="ETF_b"/>
</dbReference>
<gene>
    <name evidence="2" type="primary">FixA</name>
    <name evidence="2" type="ORF">KL86DPRO_11552</name>
</gene>
<evidence type="ECO:0000313" key="2">
    <source>
        <dbReference type="EMBL" id="SBV99264.1"/>
    </source>
</evidence>
<dbReference type="CDD" id="cd01714">
    <property type="entry name" value="ETF_beta"/>
    <property type="match status" value="1"/>
</dbReference>
<dbReference type="InterPro" id="IPR014730">
    <property type="entry name" value="ETF_a/b_N"/>
</dbReference>
<feature type="domain" description="Electron transfer flavoprotein alpha/beta-subunit N-terminal" evidence="1">
    <location>
        <begin position="23"/>
        <end position="212"/>
    </location>
</feature>
<dbReference type="Gene3D" id="3.40.50.620">
    <property type="entry name" value="HUPs"/>
    <property type="match status" value="1"/>
</dbReference>
<organism evidence="2">
    <name type="scientific">uncultured delta proteobacterium</name>
    <dbReference type="NCBI Taxonomy" id="34034"/>
    <lineage>
        <taxon>Bacteria</taxon>
        <taxon>Deltaproteobacteria</taxon>
        <taxon>environmental samples</taxon>
    </lineage>
</organism>
<evidence type="ECO:0000259" key="1">
    <source>
        <dbReference type="SMART" id="SM00893"/>
    </source>
</evidence>
<dbReference type="InterPro" id="IPR014729">
    <property type="entry name" value="Rossmann-like_a/b/a_fold"/>
</dbReference>
<dbReference type="SUPFAM" id="SSF52402">
    <property type="entry name" value="Adenine nucleotide alpha hydrolases-like"/>
    <property type="match status" value="1"/>
</dbReference>
<accession>A0A212JIK2</accession>
<dbReference type="InterPro" id="IPR033948">
    <property type="entry name" value="ETF_beta_N"/>
</dbReference>
<dbReference type="PIRSF" id="PIRSF000090">
    <property type="entry name" value="Beta-ETF"/>
    <property type="match status" value="1"/>
</dbReference>
<proteinExistence type="predicted"/>
<name>A0A212JIK2_9DELT</name>
<protein>
    <submittedName>
        <fullName evidence="2">Electron transfer flavoprotein, beta subunit</fullName>
    </submittedName>
</protein>
<dbReference type="Pfam" id="PF01012">
    <property type="entry name" value="ETF"/>
    <property type="match status" value="1"/>
</dbReference>
<reference evidence="2" key="1">
    <citation type="submission" date="2016-04" db="EMBL/GenBank/DDBJ databases">
        <authorList>
            <person name="Evans L.H."/>
            <person name="Alamgir A."/>
            <person name="Owens N."/>
            <person name="Weber N.D."/>
            <person name="Virtaneva K."/>
            <person name="Barbian K."/>
            <person name="Babar A."/>
            <person name="Rosenke K."/>
        </authorList>
    </citation>
    <scope>NUCLEOTIDE SEQUENCE</scope>
    <source>
        <strain evidence="2">86</strain>
    </source>
</reference>